<accession>A0A6C0LY01</accession>
<reference evidence="1" key="1">
    <citation type="journal article" date="2020" name="Nature">
        <title>Giant virus diversity and host interactions through global metagenomics.</title>
        <authorList>
            <person name="Schulz F."/>
            <person name="Roux S."/>
            <person name="Paez-Espino D."/>
            <person name="Jungbluth S."/>
            <person name="Walsh D.A."/>
            <person name="Denef V.J."/>
            <person name="McMahon K.D."/>
            <person name="Konstantinidis K.T."/>
            <person name="Eloe-Fadrosh E.A."/>
            <person name="Kyrpides N.C."/>
            <person name="Woyke T."/>
        </authorList>
    </citation>
    <scope>NUCLEOTIDE SEQUENCE</scope>
    <source>
        <strain evidence="1">GVMAG-S-1017745-26</strain>
    </source>
</reference>
<name>A0A6C0LY01_9ZZZZ</name>
<sequence length="153" mass="17917">MYIIASRPDTTHNLGHELHRVRNIIIILLINKYIDTNYTIITINNDRKLLYENLWWATGTHLNNLKERIGNKYLDPEMYLLNKIKINNKDDKVYQSNPLCIYKSIGNHAGANYDPSIYQNLSVSEILDRIPTNYIYNNHGDNIPKNINRITFG</sequence>
<proteinExistence type="predicted"/>
<organism evidence="1">
    <name type="scientific">viral metagenome</name>
    <dbReference type="NCBI Taxonomy" id="1070528"/>
    <lineage>
        <taxon>unclassified sequences</taxon>
        <taxon>metagenomes</taxon>
        <taxon>organismal metagenomes</taxon>
    </lineage>
</organism>
<protein>
    <submittedName>
        <fullName evidence="1">Uncharacterized protein</fullName>
    </submittedName>
</protein>
<dbReference type="AlphaFoldDB" id="A0A6C0LY01"/>
<dbReference type="EMBL" id="MN740584">
    <property type="protein sequence ID" value="QHU35193.1"/>
    <property type="molecule type" value="Genomic_DNA"/>
</dbReference>
<evidence type="ECO:0000313" key="1">
    <source>
        <dbReference type="EMBL" id="QHU35193.1"/>
    </source>
</evidence>